<dbReference type="RefSeq" id="WP_182857268.1">
    <property type="nucleotide sequence ID" value="NZ_WMLF01000383.1"/>
</dbReference>
<dbReference type="SUPFAM" id="SSF56601">
    <property type="entry name" value="beta-lactamase/transpeptidase-like"/>
    <property type="match status" value="1"/>
</dbReference>
<accession>A0ABR6EM27</accession>
<keyword evidence="5" id="KW-1185">Reference proteome</keyword>
<comment type="caution">
    <text evidence="4">The sequence shown here is derived from an EMBL/GenBank/DDBJ whole genome shotgun (WGS) entry which is preliminary data.</text>
</comment>
<feature type="region of interest" description="Disordered" evidence="1">
    <location>
        <begin position="27"/>
        <end position="54"/>
    </location>
</feature>
<feature type="chain" id="PRO_5046775008" evidence="2">
    <location>
        <begin position="31"/>
        <end position="407"/>
    </location>
</feature>
<dbReference type="InterPro" id="IPR001466">
    <property type="entry name" value="Beta-lactam-related"/>
</dbReference>
<dbReference type="Pfam" id="PF00144">
    <property type="entry name" value="Beta-lactamase"/>
    <property type="match status" value="1"/>
</dbReference>
<organism evidence="4 5">
    <name type="scientific">Streptomyces durbertensis</name>
    <dbReference type="NCBI Taxonomy" id="2448886"/>
    <lineage>
        <taxon>Bacteria</taxon>
        <taxon>Bacillati</taxon>
        <taxon>Actinomycetota</taxon>
        <taxon>Actinomycetes</taxon>
        <taxon>Kitasatosporales</taxon>
        <taxon>Streptomycetaceae</taxon>
        <taxon>Streptomyces</taxon>
    </lineage>
</organism>
<evidence type="ECO:0000256" key="1">
    <source>
        <dbReference type="SAM" id="MobiDB-lite"/>
    </source>
</evidence>
<dbReference type="Gene3D" id="3.40.710.10">
    <property type="entry name" value="DD-peptidase/beta-lactamase superfamily"/>
    <property type="match status" value="1"/>
</dbReference>
<name>A0ABR6EM27_9ACTN</name>
<dbReference type="Proteomes" id="UP000766698">
    <property type="component" value="Unassembled WGS sequence"/>
</dbReference>
<feature type="compositionally biased region" description="Low complexity" evidence="1">
    <location>
        <begin position="27"/>
        <end position="43"/>
    </location>
</feature>
<dbReference type="InterPro" id="IPR012338">
    <property type="entry name" value="Beta-lactam/transpept-like"/>
</dbReference>
<dbReference type="EMBL" id="WMLF01000383">
    <property type="protein sequence ID" value="MBB1245985.1"/>
    <property type="molecule type" value="Genomic_DNA"/>
</dbReference>
<evidence type="ECO:0000259" key="3">
    <source>
        <dbReference type="Pfam" id="PF00144"/>
    </source>
</evidence>
<sequence>MRQNAVRRAATGLVLALAVTAGALTAPAHSATADSATTDRAAAGPADKGRATDPAQDALDRIVAAGPPGAAATALRGRHTWNGTAGVADLDTSRPRTADDRFRAGSITKTLVATVLLQLEAEKRLDLDDSVEKWLPGLIRGKGHHGRHITVRQLLQHTSGLPNYTEDKQILRRLTTDFPERRYDTFRPEELVAVALGHKPDFRPGRGWKYSNTGYVVAGMVIEAVTGRPYAAEVKRRVLKPLGMKSTLLPGRRTTLPDPAVRHYSTHVGPEPGTAVHDVTEFSPTIAGAAGELVTTGGDITRFYRALLRGELLPPAQQRAMFKAVPVPGAPDHRYGLGVTSQRLSCGVTVWGHDGGIHGSASSAAGTRDGRKVLAFNVNGDWSDDPAAGEGLTDVWFCPSTPAAGRP</sequence>
<evidence type="ECO:0000313" key="5">
    <source>
        <dbReference type="Proteomes" id="UP000766698"/>
    </source>
</evidence>
<dbReference type="InterPro" id="IPR050491">
    <property type="entry name" value="AmpC-like"/>
</dbReference>
<feature type="signal peptide" evidence="2">
    <location>
        <begin position="1"/>
        <end position="30"/>
    </location>
</feature>
<proteinExistence type="predicted"/>
<keyword evidence="2" id="KW-0732">Signal</keyword>
<dbReference type="PANTHER" id="PTHR46825">
    <property type="entry name" value="D-ALANYL-D-ALANINE-CARBOXYPEPTIDASE/ENDOPEPTIDASE AMPH"/>
    <property type="match status" value="1"/>
</dbReference>
<evidence type="ECO:0000256" key="2">
    <source>
        <dbReference type="SAM" id="SignalP"/>
    </source>
</evidence>
<protein>
    <submittedName>
        <fullName evidence="4">Beta-lactamase family protein</fullName>
    </submittedName>
</protein>
<evidence type="ECO:0000313" key="4">
    <source>
        <dbReference type="EMBL" id="MBB1245985.1"/>
    </source>
</evidence>
<gene>
    <name evidence="4" type="ORF">GL263_20870</name>
</gene>
<dbReference type="PANTHER" id="PTHR46825:SF7">
    <property type="entry name" value="D-ALANYL-D-ALANINE CARBOXYPEPTIDASE"/>
    <property type="match status" value="1"/>
</dbReference>
<reference evidence="5" key="1">
    <citation type="journal article" date="2020" name="Syst. Appl. Microbiol.">
        <title>Streptomyces alkaliterrae sp. nov., isolated from an alkaline soil, and emended descriptions of Streptomyces alkaliphilus, Streptomyces calidiresistens and Streptomyces durbertensis.</title>
        <authorList>
            <person name="Swiecimska M."/>
            <person name="Golinska P."/>
            <person name="Nouioui I."/>
            <person name="Wypij M."/>
            <person name="Rai M."/>
            <person name="Sangal V."/>
            <person name="Goodfellow M."/>
        </authorList>
    </citation>
    <scope>NUCLEOTIDE SEQUENCE [LARGE SCALE GENOMIC DNA]</scope>
    <source>
        <strain evidence="5">DSM 104538</strain>
    </source>
</reference>
<feature type="domain" description="Beta-lactamase-related" evidence="3">
    <location>
        <begin position="65"/>
        <end position="382"/>
    </location>
</feature>